<dbReference type="PROSITE" id="PS51257">
    <property type="entry name" value="PROKAR_LIPOPROTEIN"/>
    <property type="match status" value="1"/>
</dbReference>
<organism evidence="2 3">
    <name type="scientific">Rhodococcus aetherivorans</name>
    <dbReference type="NCBI Taxonomy" id="191292"/>
    <lineage>
        <taxon>Bacteria</taxon>
        <taxon>Bacillati</taxon>
        <taxon>Actinomycetota</taxon>
        <taxon>Actinomycetes</taxon>
        <taxon>Mycobacteriales</taxon>
        <taxon>Nocardiaceae</taxon>
        <taxon>Rhodococcus</taxon>
    </lineage>
</organism>
<proteinExistence type="predicted"/>
<dbReference type="AlphaFoldDB" id="A0AA46PXM5"/>
<feature type="signal peptide" evidence="1">
    <location>
        <begin position="1"/>
        <end position="18"/>
    </location>
</feature>
<name>A0AA46PXM5_9NOCA</name>
<feature type="chain" id="PRO_5041339999" evidence="1">
    <location>
        <begin position="19"/>
        <end position="353"/>
    </location>
</feature>
<gene>
    <name evidence="2" type="ORF">OCS65_07495</name>
</gene>
<evidence type="ECO:0000313" key="2">
    <source>
        <dbReference type="EMBL" id="UYF95591.1"/>
    </source>
</evidence>
<keyword evidence="1" id="KW-0732">Signal</keyword>
<dbReference type="EMBL" id="CP106982">
    <property type="protein sequence ID" value="UYF95591.1"/>
    <property type="molecule type" value="Genomic_DNA"/>
</dbReference>
<protein>
    <submittedName>
        <fullName evidence="2">Beta-mannosidase</fullName>
    </submittedName>
</protein>
<dbReference type="Proteomes" id="UP001163947">
    <property type="component" value="Chromosome"/>
</dbReference>
<evidence type="ECO:0000313" key="3">
    <source>
        <dbReference type="Proteomes" id="UP001163947"/>
    </source>
</evidence>
<dbReference type="SUPFAM" id="SSF51445">
    <property type="entry name" value="(Trans)glycosidases"/>
    <property type="match status" value="1"/>
</dbReference>
<evidence type="ECO:0000256" key="1">
    <source>
        <dbReference type="SAM" id="SignalP"/>
    </source>
</evidence>
<dbReference type="RefSeq" id="WP_044475974.1">
    <property type="nucleotide sequence ID" value="NZ_CAVJ010000103.1"/>
</dbReference>
<dbReference type="InterPro" id="IPR017853">
    <property type="entry name" value="GH"/>
</dbReference>
<sequence>MRAAAVVVACLVGAAACASPPPPDPPPPPPAARVTVDGRGLILDGKPWWPTGLNAYQLASDWDVNGGCGAQVDLDAYFSSLPPSSLTRFNAFQALALNRVTGTLDFAAIDAVFAAAERHGQLVMPVLSPQDGACGNELYKDRAWYEHGWTTRRAPFAVSYRDWVRLAVDRWRVSPALAAWDLLGEPEPGVCGDAACSLPRRSCPPDSAQLLRAWTDAVGRIVRETDPRHPITLGLIGGDQCGSAGDGYAQLARSPYVDVLQYHDYDEAAWLPVRLGQVTKPILVAELGIEAGSCLPLPERAERVDAALTGYRETGAAGALLWAFVPDPRGGECTYDIGPGDPAFDVLARHGSY</sequence>
<dbReference type="GeneID" id="83620250"/>
<dbReference type="Gene3D" id="3.20.20.80">
    <property type="entry name" value="Glycosidases"/>
    <property type="match status" value="1"/>
</dbReference>
<reference evidence="2" key="1">
    <citation type="submission" date="2022-09" db="EMBL/GenBank/DDBJ databases">
        <title>The genome sequence of Rhodococcus aetherivorans N1.</title>
        <authorList>
            <person name="Jiang W."/>
        </authorList>
    </citation>
    <scope>NUCLEOTIDE SEQUENCE</scope>
    <source>
        <strain evidence="2">N1</strain>
    </source>
</reference>
<accession>A0AA46PXM5</accession>